<evidence type="ECO:0000313" key="9">
    <source>
        <dbReference type="EMBL" id="CDG82433.1"/>
    </source>
</evidence>
<sequence length="591" mass="64921">MALSSLLAADPLHAADSPAPASITVQVNQVTLESHGPKKAIVEYLGQQTRGSYRVIRDGKQSSAGQLIPLPVFDEWGAGKHYFVADFSQDSEPGSYVIEAELDGEKAVSPPVIVQENALFNATAGSLLDYFHSSRNTNPKDRHLRIYNSQRYADVWGGWNDAGGDTGKYLSHLSYANFFNPQQASMVTWVLAKTADAAPQLYRKAGLEARVLDEAFWGADYLHRILDPQGYFYTTVFDKWGTDNAERMVTGFEGLDGKYSKSYKSAFRAGGGLAIAALARAAIVANSSGVHGEFGAETYLADAKRAFDHLQRHNLEYCYDGKENIIDDYTALMAATELYHATHEEKYLAAARLRASKLSGRMTAEGWFVSDKGRRPYYHGVEAGLPILSLVYYREIETDPLRIARAQKTISSALDAQLRLDSKVANPYNYARQTFRTYDKGQLSKEIYEGFFIPHDNETGYWWQGESARLASLSSAAILGGRVVAPQAEGSFGVSPGLADFAQNQVDWTLGRNPYGMSMLHGFGVRNPPDAESAGPMTKGGVSNGITGSTDSATGRGIVFAPGPDDNQWRWVEQWLPHSAWLLLNAVTMAR</sequence>
<evidence type="ECO:0000256" key="6">
    <source>
        <dbReference type="SAM" id="MobiDB-lite"/>
    </source>
</evidence>
<dbReference type="eggNOG" id="ENOG502Z8YH">
    <property type="taxonomic scope" value="Bacteria"/>
</dbReference>
<organism evidence="9 10">
    <name type="scientific">Janthinobacterium agaricidamnosum NBRC 102515 = DSM 9628</name>
    <dbReference type="NCBI Taxonomy" id="1349767"/>
    <lineage>
        <taxon>Bacteria</taxon>
        <taxon>Pseudomonadati</taxon>
        <taxon>Pseudomonadota</taxon>
        <taxon>Betaproteobacteria</taxon>
        <taxon>Burkholderiales</taxon>
        <taxon>Oxalobacteraceae</taxon>
        <taxon>Janthinobacterium</taxon>
    </lineage>
</organism>
<evidence type="ECO:0000256" key="2">
    <source>
        <dbReference type="ARBA" id="ARBA00022801"/>
    </source>
</evidence>
<evidence type="ECO:0000256" key="5">
    <source>
        <dbReference type="ARBA" id="ARBA00023326"/>
    </source>
</evidence>
<feature type="region of interest" description="Disordered" evidence="6">
    <location>
        <begin position="530"/>
        <end position="549"/>
    </location>
</feature>
<dbReference type="GO" id="GO:0008810">
    <property type="term" value="F:cellulase activity"/>
    <property type="evidence" value="ECO:0007669"/>
    <property type="project" value="InterPro"/>
</dbReference>
<evidence type="ECO:0000313" key="10">
    <source>
        <dbReference type="Proteomes" id="UP000027604"/>
    </source>
</evidence>
<comment type="similarity">
    <text evidence="1">Belongs to the glycosyl hydrolase 9 (cellulase E) family.</text>
</comment>
<dbReference type="Gene3D" id="1.50.10.10">
    <property type="match status" value="1"/>
</dbReference>
<dbReference type="KEGG" id="jag:GJA_1797"/>
<proteinExistence type="inferred from homology"/>
<evidence type="ECO:0000259" key="7">
    <source>
        <dbReference type="Pfam" id="PF00759"/>
    </source>
</evidence>
<evidence type="ECO:0000256" key="3">
    <source>
        <dbReference type="ARBA" id="ARBA00023277"/>
    </source>
</evidence>
<dbReference type="InterPro" id="IPR008928">
    <property type="entry name" value="6-hairpin_glycosidase_sf"/>
</dbReference>
<dbReference type="InterPro" id="IPR001701">
    <property type="entry name" value="Glyco_hydro_9"/>
</dbReference>
<dbReference type="InterPro" id="IPR014756">
    <property type="entry name" value="Ig_E-set"/>
</dbReference>
<keyword evidence="4" id="KW-0326">Glycosidase</keyword>
<dbReference type="InterPro" id="IPR004197">
    <property type="entry name" value="Cellulase_Ig-like"/>
</dbReference>
<evidence type="ECO:0000256" key="1">
    <source>
        <dbReference type="ARBA" id="ARBA00007072"/>
    </source>
</evidence>
<keyword evidence="2" id="KW-0378">Hydrolase</keyword>
<dbReference type="RefSeq" id="WP_051780490.1">
    <property type="nucleotide sequence ID" value="NZ_BCTH01000004.1"/>
</dbReference>
<dbReference type="HOGENOM" id="CLU_033791_0_0_4"/>
<keyword evidence="3" id="KW-0119">Carbohydrate metabolism</keyword>
<feature type="domain" description="Glycoside hydrolase family 9" evidence="7">
    <location>
        <begin position="146"/>
        <end position="529"/>
    </location>
</feature>
<dbReference type="Gene3D" id="2.60.40.10">
    <property type="entry name" value="Immunoglobulins"/>
    <property type="match status" value="1"/>
</dbReference>
<feature type="domain" description="Cellulase Ig-like" evidence="8">
    <location>
        <begin position="24"/>
        <end position="101"/>
    </location>
</feature>
<dbReference type="SUPFAM" id="SSF81296">
    <property type="entry name" value="E set domains"/>
    <property type="match status" value="1"/>
</dbReference>
<protein>
    <submittedName>
        <fullName evidence="9">Endoglucanase-related protein</fullName>
    </submittedName>
</protein>
<dbReference type="Pfam" id="PF02927">
    <property type="entry name" value="CelD_N"/>
    <property type="match status" value="1"/>
</dbReference>
<accession>W0V526</accession>
<gene>
    <name evidence="9" type="ORF">GJA_1797</name>
</gene>
<evidence type="ECO:0000259" key="8">
    <source>
        <dbReference type="Pfam" id="PF02927"/>
    </source>
</evidence>
<dbReference type="AlphaFoldDB" id="W0V526"/>
<dbReference type="Pfam" id="PF00759">
    <property type="entry name" value="Glyco_hydro_9"/>
    <property type="match status" value="1"/>
</dbReference>
<dbReference type="STRING" id="1349767.GJA_1797"/>
<name>W0V526_9BURK</name>
<dbReference type="PATRIC" id="fig|1349767.4.peg.3572"/>
<evidence type="ECO:0000256" key="4">
    <source>
        <dbReference type="ARBA" id="ARBA00023295"/>
    </source>
</evidence>
<dbReference type="InterPro" id="IPR013783">
    <property type="entry name" value="Ig-like_fold"/>
</dbReference>
<dbReference type="Proteomes" id="UP000027604">
    <property type="component" value="Chromosome I"/>
</dbReference>
<keyword evidence="10" id="KW-1185">Reference proteome</keyword>
<reference evidence="9 10" key="1">
    <citation type="journal article" date="2015" name="Genome Announc.">
        <title>Genome Sequence of Mushroom Soft-Rot Pathogen Janthinobacterium agaricidamnosum.</title>
        <authorList>
            <person name="Graupner K."/>
            <person name="Lackner G."/>
            <person name="Hertweck C."/>
        </authorList>
    </citation>
    <scope>NUCLEOTIDE SEQUENCE [LARGE SCALE GENOMIC DNA]</scope>
    <source>
        <strain evidence="10">NBRC 102515 / DSM 9628</strain>
    </source>
</reference>
<dbReference type="PANTHER" id="PTHR22298">
    <property type="entry name" value="ENDO-1,4-BETA-GLUCANASE"/>
    <property type="match status" value="1"/>
</dbReference>
<dbReference type="EMBL" id="HG322949">
    <property type="protein sequence ID" value="CDG82433.1"/>
    <property type="molecule type" value="Genomic_DNA"/>
</dbReference>
<dbReference type="SUPFAM" id="SSF48208">
    <property type="entry name" value="Six-hairpin glycosidases"/>
    <property type="match status" value="1"/>
</dbReference>
<dbReference type="GO" id="GO:0000272">
    <property type="term" value="P:polysaccharide catabolic process"/>
    <property type="evidence" value="ECO:0007669"/>
    <property type="project" value="UniProtKB-KW"/>
</dbReference>
<keyword evidence="5" id="KW-0624">Polysaccharide degradation</keyword>
<dbReference type="InterPro" id="IPR012341">
    <property type="entry name" value="6hp_glycosidase-like_sf"/>
</dbReference>